<dbReference type="AlphaFoldDB" id="A0A6P4A6X5"/>
<dbReference type="CDD" id="cd09218">
    <property type="entry name" value="TLP-PA"/>
    <property type="match status" value="1"/>
</dbReference>
<comment type="subcellular location">
    <subcellularLocation>
        <location evidence="1">Secreted</location>
    </subcellularLocation>
</comment>
<name>A0A6P4A6X5_ZIZJJ</name>
<protein>
    <submittedName>
        <fullName evidence="8">Pathogenesis-related thaumatin-like protein 3.5</fullName>
    </submittedName>
</protein>
<dbReference type="FunFam" id="2.60.110.10:FF:000002">
    <property type="entry name" value="Thaumatin-like protein 1a"/>
    <property type="match status" value="1"/>
</dbReference>
<reference evidence="7" key="1">
    <citation type="submission" date="2025-05" db="UniProtKB">
        <authorList>
            <consortium name="RefSeq"/>
        </authorList>
    </citation>
    <scope>NUCLEOTIDE SEQUENCE [LARGE SCALE GENOMIC DNA]</scope>
</reference>
<dbReference type="Pfam" id="PF00314">
    <property type="entry name" value="Thaumatin"/>
    <property type="match status" value="1"/>
</dbReference>
<dbReference type="PRINTS" id="PR00347">
    <property type="entry name" value="THAUMATIN"/>
</dbReference>
<dbReference type="GO" id="GO:0006952">
    <property type="term" value="P:defense response"/>
    <property type="evidence" value="ECO:0007669"/>
    <property type="project" value="UniProtKB-ARBA"/>
</dbReference>
<dbReference type="InParanoid" id="A0A6P4A6X5"/>
<keyword evidence="3" id="KW-0964">Secreted</keyword>
<feature type="signal peptide" evidence="6">
    <location>
        <begin position="1"/>
        <end position="18"/>
    </location>
</feature>
<sequence>MALWFLYLLPLSYIGAEAAIFTLENRCKNTIWPGILSGSGKPLLMDGGLKLRPGRTININAPKGWSGRFWGRRFCSFDQSGKGMCVTGDCGGVLKCAGAGGAPPATLAEFTLDSPVDFYDVSLVDGYNMPISIIPVGGSGSCKPVKCLRDLNKYCPNGLQVKRQGRVVACNSACMAFNKPEYCCTGAYGSPQTCKPTSYSRVFKAMCPTAYSYAYDDPTSTFTCKEANYLIRFC</sequence>
<evidence type="ECO:0000256" key="1">
    <source>
        <dbReference type="ARBA" id="ARBA00004613"/>
    </source>
</evidence>
<feature type="disulfide bond" evidence="5">
    <location>
        <begin position="174"/>
        <end position="183"/>
    </location>
</feature>
<feature type="disulfide bond" evidence="5">
    <location>
        <begin position="142"/>
        <end position="224"/>
    </location>
</feature>
<feature type="disulfide bond" evidence="5">
    <location>
        <begin position="155"/>
        <end position="170"/>
    </location>
</feature>
<dbReference type="PANTHER" id="PTHR31048">
    <property type="entry name" value="OS03G0233200 PROTEIN"/>
    <property type="match status" value="1"/>
</dbReference>
<dbReference type="InterPro" id="IPR001938">
    <property type="entry name" value="Thaumatin"/>
</dbReference>
<reference evidence="8" key="2">
    <citation type="submission" date="2025-08" db="UniProtKB">
        <authorList>
            <consortium name="RefSeq"/>
        </authorList>
    </citation>
    <scope>IDENTIFICATION</scope>
    <source>
        <tissue evidence="8">Seedling</tissue>
    </source>
</reference>
<dbReference type="SUPFAM" id="SSF49870">
    <property type="entry name" value="Osmotin, thaumatin-like protein"/>
    <property type="match status" value="1"/>
</dbReference>
<evidence type="ECO:0000256" key="5">
    <source>
        <dbReference type="PIRSR" id="PIRSR002703-1"/>
    </source>
</evidence>
<dbReference type="KEGG" id="zju:107424612"/>
<dbReference type="RefSeq" id="XP_015889970.3">
    <property type="nucleotide sequence ID" value="XM_016034484.3"/>
</dbReference>
<gene>
    <name evidence="8" type="primary">LOC107424612</name>
</gene>
<feature type="disulfide bond" evidence="5">
    <location>
        <begin position="90"/>
        <end position="96"/>
    </location>
</feature>
<evidence type="ECO:0000313" key="8">
    <source>
        <dbReference type="RefSeq" id="XP_015889970.3"/>
    </source>
</evidence>
<evidence type="ECO:0000313" key="7">
    <source>
        <dbReference type="Proteomes" id="UP001652623"/>
    </source>
</evidence>
<dbReference type="PIRSF" id="PIRSF002703">
    <property type="entry name" value="Thaumatin"/>
    <property type="match status" value="1"/>
</dbReference>
<evidence type="ECO:0000256" key="6">
    <source>
        <dbReference type="SAM" id="SignalP"/>
    </source>
</evidence>
<feature type="disulfide bond" evidence="5">
    <location>
        <begin position="27"/>
        <end position="234"/>
    </location>
</feature>
<dbReference type="Gene3D" id="2.60.110.10">
    <property type="entry name" value="Thaumatin"/>
    <property type="match status" value="1"/>
</dbReference>
<dbReference type="Proteomes" id="UP001652623">
    <property type="component" value="Chromosome 1"/>
</dbReference>
<dbReference type="SMART" id="SM00205">
    <property type="entry name" value="THN"/>
    <property type="match status" value="1"/>
</dbReference>
<keyword evidence="4 5" id="KW-1015">Disulfide bond</keyword>
<feature type="disulfide bond" evidence="5">
    <location>
        <begin position="184"/>
        <end position="194"/>
    </location>
</feature>
<dbReference type="GeneID" id="107424612"/>
<feature type="chain" id="PRO_5027894908" evidence="6">
    <location>
        <begin position="19"/>
        <end position="234"/>
    </location>
</feature>
<feature type="disulfide bond" evidence="5">
    <location>
        <begin position="75"/>
        <end position="85"/>
    </location>
</feature>
<dbReference type="InterPro" id="IPR037176">
    <property type="entry name" value="Osmotin/thaumatin-like_sf"/>
</dbReference>
<organism evidence="7 8">
    <name type="scientific">Ziziphus jujuba</name>
    <name type="common">Chinese jujube</name>
    <name type="synonym">Ziziphus sativa</name>
    <dbReference type="NCBI Taxonomy" id="326968"/>
    <lineage>
        <taxon>Eukaryota</taxon>
        <taxon>Viridiplantae</taxon>
        <taxon>Streptophyta</taxon>
        <taxon>Embryophyta</taxon>
        <taxon>Tracheophyta</taxon>
        <taxon>Spermatophyta</taxon>
        <taxon>Magnoliopsida</taxon>
        <taxon>eudicotyledons</taxon>
        <taxon>Gunneridae</taxon>
        <taxon>Pentapetalae</taxon>
        <taxon>rosids</taxon>
        <taxon>fabids</taxon>
        <taxon>Rosales</taxon>
        <taxon>Rhamnaceae</taxon>
        <taxon>Paliureae</taxon>
        <taxon>Ziziphus</taxon>
    </lineage>
</organism>
<dbReference type="GO" id="GO:0005576">
    <property type="term" value="C:extracellular region"/>
    <property type="evidence" value="ECO:0007669"/>
    <property type="project" value="UniProtKB-SubCell"/>
</dbReference>
<feature type="disulfide bond" evidence="5">
    <location>
        <begin position="147"/>
        <end position="207"/>
    </location>
</feature>
<accession>A0A6P4A6X5</accession>
<proteinExistence type="inferred from homology"/>
<comment type="similarity">
    <text evidence="2">Belongs to the thaumatin family.</text>
</comment>
<evidence type="ECO:0000256" key="2">
    <source>
        <dbReference type="ARBA" id="ARBA00010607"/>
    </source>
</evidence>
<evidence type="ECO:0000256" key="4">
    <source>
        <dbReference type="ARBA" id="ARBA00023157"/>
    </source>
</evidence>
<evidence type="ECO:0000256" key="3">
    <source>
        <dbReference type="ARBA" id="ARBA00022525"/>
    </source>
</evidence>
<dbReference type="PROSITE" id="PS00316">
    <property type="entry name" value="THAUMATIN_1"/>
    <property type="match status" value="1"/>
</dbReference>
<dbReference type="InterPro" id="IPR017949">
    <property type="entry name" value="Thaumatin_CS"/>
</dbReference>
<keyword evidence="6" id="KW-0732">Signal</keyword>
<keyword evidence="7" id="KW-1185">Reference proteome</keyword>
<dbReference type="PROSITE" id="PS51367">
    <property type="entry name" value="THAUMATIN_2"/>
    <property type="match status" value="1"/>
</dbReference>